<organism evidence="5 6">
    <name type="scientific">Kangiella marina</name>
    <dbReference type="NCBI Taxonomy" id="1079178"/>
    <lineage>
        <taxon>Bacteria</taxon>
        <taxon>Pseudomonadati</taxon>
        <taxon>Pseudomonadota</taxon>
        <taxon>Gammaproteobacteria</taxon>
        <taxon>Kangiellales</taxon>
        <taxon>Kangiellaceae</taxon>
        <taxon>Kangiella</taxon>
    </lineage>
</organism>
<sequence>MVYFIAIIQWRNPSLFHIKQLTEQLEQQEPPQAQEPSRGLLDLEMRSNILQLVQEQVKKEALYRNSELTLSTLAEKVGVSVHQLSETLNQYGGKNFNQFINEYRVAEVCQRLDQKSEQKLIDLAMDAGFSSKSSFNAIFKKVTGRTPSQYRCQ</sequence>
<gene>
    <name evidence="5" type="ORF">GCM10023151_22330</name>
</gene>
<dbReference type="SMART" id="SM00342">
    <property type="entry name" value="HTH_ARAC"/>
    <property type="match status" value="1"/>
</dbReference>
<dbReference type="PANTHER" id="PTHR43280">
    <property type="entry name" value="ARAC-FAMILY TRANSCRIPTIONAL REGULATOR"/>
    <property type="match status" value="1"/>
</dbReference>
<dbReference type="InterPro" id="IPR020449">
    <property type="entry name" value="Tscrpt_reg_AraC-type_HTH"/>
</dbReference>
<dbReference type="Gene3D" id="1.10.10.60">
    <property type="entry name" value="Homeodomain-like"/>
    <property type="match status" value="2"/>
</dbReference>
<keyword evidence="1" id="KW-0805">Transcription regulation</keyword>
<comment type="caution">
    <text evidence="5">The sequence shown here is derived from an EMBL/GenBank/DDBJ whole genome shotgun (WGS) entry which is preliminary data.</text>
</comment>
<dbReference type="PROSITE" id="PS00041">
    <property type="entry name" value="HTH_ARAC_FAMILY_1"/>
    <property type="match status" value="1"/>
</dbReference>
<evidence type="ECO:0000313" key="6">
    <source>
        <dbReference type="Proteomes" id="UP001501011"/>
    </source>
</evidence>
<dbReference type="PROSITE" id="PS01124">
    <property type="entry name" value="HTH_ARAC_FAMILY_2"/>
    <property type="match status" value="1"/>
</dbReference>
<dbReference type="InterPro" id="IPR009057">
    <property type="entry name" value="Homeodomain-like_sf"/>
</dbReference>
<evidence type="ECO:0000256" key="1">
    <source>
        <dbReference type="ARBA" id="ARBA00023015"/>
    </source>
</evidence>
<dbReference type="Proteomes" id="UP001501011">
    <property type="component" value="Unassembled WGS sequence"/>
</dbReference>
<proteinExistence type="predicted"/>
<evidence type="ECO:0000256" key="2">
    <source>
        <dbReference type="ARBA" id="ARBA00023125"/>
    </source>
</evidence>
<feature type="domain" description="HTH araC/xylS-type" evidence="4">
    <location>
        <begin position="47"/>
        <end position="153"/>
    </location>
</feature>
<keyword evidence="6" id="KW-1185">Reference proteome</keyword>
<evidence type="ECO:0000313" key="5">
    <source>
        <dbReference type="EMBL" id="GAA4365293.1"/>
    </source>
</evidence>
<accession>A0ABP8IPH7</accession>
<dbReference type="SUPFAM" id="SSF46689">
    <property type="entry name" value="Homeodomain-like"/>
    <property type="match status" value="1"/>
</dbReference>
<name>A0ABP8IPH7_9GAMM</name>
<reference evidence="6" key="1">
    <citation type="journal article" date="2019" name="Int. J. Syst. Evol. Microbiol.">
        <title>The Global Catalogue of Microorganisms (GCM) 10K type strain sequencing project: providing services to taxonomists for standard genome sequencing and annotation.</title>
        <authorList>
            <consortium name="The Broad Institute Genomics Platform"/>
            <consortium name="The Broad Institute Genome Sequencing Center for Infectious Disease"/>
            <person name="Wu L."/>
            <person name="Ma J."/>
        </authorList>
    </citation>
    <scope>NUCLEOTIDE SEQUENCE [LARGE SCALE GENOMIC DNA]</scope>
    <source>
        <strain evidence="6">JCM 17728</strain>
    </source>
</reference>
<dbReference type="PRINTS" id="PR00032">
    <property type="entry name" value="HTHARAC"/>
</dbReference>
<evidence type="ECO:0000256" key="3">
    <source>
        <dbReference type="ARBA" id="ARBA00023163"/>
    </source>
</evidence>
<dbReference type="InterPro" id="IPR018060">
    <property type="entry name" value="HTH_AraC"/>
</dbReference>
<dbReference type="InterPro" id="IPR018062">
    <property type="entry name" value="HTH_AraC-typ_CS"/>
</dbReference>
<dbReference type="EMBL" id="BAABFV010000002">
    <property type="protein sequence ID" value="GAA4365293.1"/>
    <property type="molecule type" value="Genomic_DNA"/>
</dbReference>
<protein>
    <recommendedName>
        <fullName evidence="4">HTH araC/xylS-type domain-containing protein</fullName>
    </recommendedName>
</protein>
<evidence type="ECO:0000259" key="4">
    <source>
        <dbReference type="PROSITE" id="PS01124"/>
    </source>
</evidence>
<dbReference type="PANTHER" id="PTHR43280:SF29">
    <property type="entry name" value="ARAC-FAMILY TRANSCRIPTIONAL REGULATOR"/>
    <property type="match status" value="1"/>
</dbReference>
<keyword evidence="3" id="KW-0804">Transcription</keyword>
<keyword evidence="2" id="KW-0238">DNA-binding</keyword>
<dbReference type="Pfam" id="PF12833">
    <property type="entry name" value="HTH_18"/>
    <property type="match status" value="1"/>
</dbReference>